<feature type="domain" description="PPM-type phosphatase" evidence="2">
    <location>
        <begin position="35"/>
        <end position="565"/>
    </location>
</feature>
<evidence type="ECO:0000256" key="1">
    <source>
        <dbReference type="SAM" id="MobiDB-lite"/>
    </source>
</evidence>
<dbReference type="GO" id="GO:0004722">
    <property type="term" value="F:protein serine/threonine phosphatase activity"/>
    <property type="evidence" value="ECO:0007669"/>
    <property type="project" value="InterPro"/>
</dbReference>
<sequence length="574" mass="62654">MNPPVPHTFASASSLARSFSEKCSFGGNASDSNGNAGSYSYAQFRGTPNEDRFSTSEEWEFGGHIWQLLQFSMWLTLYASIGHGGPTTAEYLSKMFPKHIRTSMENTFAPACPRPLSQPQPPLHSLASSSLSFPSPASLLSSPSSTTKILQTNSPASIQLRTSPADMEPTEVNRLNENNLQDVFTEHAVSNFLKHQVRVFDDELGNAVKALCPKPERIQDNREAREALYSANREVIARARCGSTMAGILIDKGRAVKGKDGENGNENGKMRMWVCCVGDSSVVLSTKQSGIGGHRKRKSVLVNKHHTGQVPMEYHRVSLEHPSTERDNIWLDGDDRIFGTLGMTRAFGDYMYKFPRPFTSALFSQVPSTAAKSVESVLKYNRTPPYVIADPFVTFMDLEGMKEALQSGGSGGGGGNDTDDGDLAVVIYSDGLEALGYKLAVTGRNRRSSGSDDSSNDLMTSTSRALQNHVPRPAPAPPSPADVIGAYVGHPRTKSRAEFIHPDGFPENKGKSNEAFDLMYNLLVKSIPAKLKAHLEEQDHASIGADPNALEDLYIDDVTVIVFRPFATFSRPGR</sequence>
<name>A0A8H5H8H1_9AGAR</name>
<reference evidence="3 4" key="1">
    <citation type="journal article" date="2020" name="ISME J.">
        <title>Uncovering the hidden diversity of litter-decomposition mechanisms in mushroom-forming fungi.</title>
        <authorList>
            <person name="Floudas D."/>
            <person name="Bentzer J."/>
            <person name="Ahren D."/>
            <person name="Johansson T."/>
            <person name="Persson P."/>
            <person name="Tunlid A."/>
        </authorList>
    </citation>
    <scope>NUCLEOTIDE SEQUENCE [LARGE SCALE GENOMIC DNA]</scope>
    <source>
        <strain evidence="3 4">CBS 406.79</strain>
    </source>
</reference>
<dbReference type="SUPFAM" id="SSF81606">
    <property type="entry name" value="PP2C-like"/>
    <property type="match status" value="1"/>
</dbReference>
<dbReference type="AlphaFoldDB" id="A0A8H5H8H1"/>
<proteinExistence type="predicted"/>
<accession>A0A8H5H8H1</accession>
<dbReference type="SMART" id="SM00332">
    <property type="entry name" value="PP2Cc"/>
    <property type="match status" value="1"/>
</dbReference>
<evidence type="ECO:0000313" key="4">
    <source>
        <dbReference type="Proteomes" id="UP000518752"/>
    </source>
</evidence>
<dbReference type="OrthoDB" id="420076at2759"/>
<evidence type="ECO:0000259" key="2">
    <source>
        <dbReference type="PROSITE" id="PS51746"/>
    </source>
</evidence>
<feature type="compositionally biased region" description="Pro residues" evidence="1">
    <location>
        <begin position="112"/>
        <end position="122"/>
    </location>
</feature>
<protein>
    <recommendedName>
        <fullName evidence="2">PPM-type phosphatase domain-containing protein</fullName>
    </recommendedName>
</protein>
<evidence type="ECO:0000313" key="3">
    <source>
        <dbReference type="EMBL" id="KAF5378673.1"/>
    </source>
</evidence>
<dbReference type="EMBL" id="JAACJN010000075">
    <property type="protein sequence ID" value="KAF5378673.1"/>
    <property type="molecule type" value="Genomic_DNA"/>
</dbReference>
<dbReference type="Pfam" id="PF00481">
    <property type="entry name" value="PP2C"/>
    <property type="match status" value="1"/>
</dbReference>
<dbReference type="InterPro" id="IPR001932">
    <property type="entry name" value="PPM-type_phosphatase-like_dom"/>
</dbReference>
<dbReference type="PROSITE" id="PS51746">
    <property type="entry name" value="PPM_2"/>
    <property type="match status" value="1"/>
</dbReference>
<dbReference type="Gene3D" id="3.60.40.10">
    <property type="entry name" value="PPM-type phosphatase domain"/>
    <property type="match status" value="1"/>
</dbReference>
<dbReference type="InterPro" id="IPR015655">
    <property type="entry name" value="PP2C"/>
</dbReference>
<dbReference type="PANTHER" id="PTHR13832">
    <property type="entry name" value="PROTEIN PHOSPHATASE 2C"/>
    <property type="match status" value="1"/>
</dbReference>
<feature type="region of interest" description="Disordered" evidence="1">
    <location>
        <begin position="109"/>
        <end position="129"/>
    </location>
</feature>
<organism evidence="3 4">
    <name type="scientific">Collybiopsis confluens</name>
    <dbReference type="NCBI Taxonomy" id="2823264"/>
    <lineage>
        <taxon>Eukaryota</taxon>
        <taxon>Fungi</taxon>
        <taxon>Dikarya</taxon>
        <taxon>Basidiomycota</taxon>
        <taxon>Agaricomycotina</taxon>
        <taxon>Agaricomycetes</taxon>
        <taxon>Agaricomycetidae</taxon>
        <taxon>Agaricales</taxon>
        <taxon>Marasmiineae</taxon>
        <taxon>Omphalotaceae</taxon>
        <taxon>Collybiopsis</taxon>
    </lineage>
</organism>
<dbReference type="InterPro" id="IPR036457">
    <property type="entry name" value="PPM-type-like_dom_sf"/>
</dbReference>
<gene>
    <name evidence="3" type="ORF">D9757_009528</name>
</gene>
<dbReference type="PANTHER" id="PTHR13832:SF792">
    <property type="entry name" value="GM14286P"/>
    <property type="match status" value="1"/>
</dbReference>
<comment type="caution">
    <text evidence="3">The sequence shown here is derived from an EMBL/GenBank/DDBJ whole genome shotgun (WGS) entry which is preliminary data.</text>
</comment>
<keyword evidence="4" id="KW-1185">Reference proteome</keyword>
<dbReference type="Proteomes" id="UP000518752">
    <property type="component" value="Unassembled WGS sequence"/>
</dbReference>